<dbReference type="OMA" id="PFMVACD"/>
<accession>A0A913YY95</accession>
<dbReference type="SMART" id="SM00186">
    <property type="entry name" value="FBG"/>
    <property type="match status" value="1"/>
</dbReference>
<dbReference type="NCBIfam" id="NF040941">
    <property type="entry name" value="GGGWT_bact"/>
    <property type="match status" value="1"/>
</dbReference>
<dbReference type="EnsemblMetazoa" id="XM_038188409.1">
    <property type="protein sequence ID" value="XP_038044337.1"/>
    <property type="gene ID" value="LOC119719092"/>
</dbReference>
<evidence type="ECO:0000256" key="4">
    <source>
        <dbReference type="ARBA" id="ARBA00023054"/>
    </source>
</evidence>
<evidence type="ECO:0000256" key="6">
    <source>
        <dbReference type="ARBA" id="ARBA00023180"/>
    </source>
</evidence>
<dbReference type="PROSITE" id="PS00514">
    <property type="entry name" value="FIBRINOGEN_C_1"/>
    <property type="match status" value="1"/>
</dbReference>
<feature type="domain" description="Fibrinogen C-terminal" evidence="8">
    <location>
        <begin position="47"/>
        <end position="270"/>
    </location>
</feature>
<dbReference type="FunFam" id="3.90.215.10:FF:000001">
    <property type="entry name" value="Tenascin isoform 1"/>
    <property type="match status" value="1"/>
</dbReference>
<dbReference type="PROSITE" id="PS51406">
    <property type="entry name" value="FIBRINOGEN_C_2"/>
    <property type="match status" value="1"/>
</dbReference>
<keyword evidence="2" id="KW-0964">Secreted</keyword>
<keyword evidence="3 7" id="KW-0732">Signal</keyword>
<feature type="chain" id="PRO_5037930885" description="Fibrinogen C-terminal domain-containing protein" evidence="7">
    <location>
        <begin position="21"/>
        <end position="270"/>
    </location>
</feature>
<dbReference type="Proteomes" id="UP000887568">
    <property type="component" value="Unplaced"/>
</dbReference>
<evidence type="ECO:0000256" key="2">
    <source>
        <dbReference type="ARBA" id="ARBA00022525"/>
    </source>
</evidence>
<dbReference type="InterPro" id="IPR020837">
    <property type="entry name" value="Fibrinogen_CS"/>
</dbReference>
<dbReference type="GO" id="GO:0030674">
    <property type="term" value="F:protein-macromolecule adaptor activity"/>
    <property type="evidence" value="ECO:0007669"/>
    <property type="project" value="TreeGrafter"/>
</dbReference>
<dbReference type="InterPro" id="IPR036056">
    <property type="entry name" value="Fibrinogen-like_C"/>
</dbReference>
<dbReference type="RefSeq" id="XP_038044337.1">
    <property type="nucleotide sequence ID" value="XM_038188409.1"/>
</dbReference>
<dbReference type="InterPro" id="IPR037579">
    <property type="entry name" value="FIB_ANG-like"/>
</dbReference>
<dbReference type="Pfam" id="PF00147">
    <property type="entry name" value="Fibrinogen_C"/>
    <property type="match status" value="1"/>
</dbReference>
<dbReference type="OrthoDB" id="7735550at2759"/>
<evidence type="ECO:0000259" key="8">
    <source>
        <dbReference type="PROSITE" id="PS51406"/>
    </source>
</evidence>
<dbReference type="InterPro" id="IPR002181">
    <property type="entry name" value="Fibrinogen_a/b/g_C_dom"/>
</dbReference>
<proteinExistence type="predicted"/>
<reference evidence="9" key="1">
    <citation type="submission" date="2022-11" db="UniProtKB">
        <authorList>
            <consortium name="EnsemblMetazoa"/>
        </authorList>
    </citation>
    <scope>IDENTIFICATION</scope>
</reference>
<evidence type="ECO:0000256" key="1">
    <source>
        <dbReference type="ARBA" id="ARBA00004613"/>
    </source>
</evidence>
<name>A0A913YY95_PATMI</name>
<dbReference type="GO" id="GO:0005201">
    <property type="term" value="F:extracellular matrix structural constituent"/>
    <property type="evidence" value="ECO:0007669"/>
    <property type="project" value="TreeGrafter"/>
</dbReference>
<feature type="signal peptide" evidence="7">
    <location>
        <begin position="1"/>
        <end position="20"/>
    </location>
</feature>
<dbReference type="PANTHER" id="PTHR47221:SF6">
    <property type="entry name" value="FIBRINOGEN ALPHA CHAIN"/>
    <property type="match status" value="1"/>
</dbReference>
<dbReference type="GO" id="GO:0034116">
    <property type="term" value="P:positive regulation of heterotypic cell-cell adhesion"/>
    <property type="evidence" value="ECO:0007669"/>
    <property type="project" value="TreeGrafter"/>
</dbReference>
<evidence type="ECO:0000256" key="5">
    <source>
        <dbReference type="ARBA" id="ARBA00023157"/>
    </source>
</evidence>
<dbReference type="SUPFAM" id="SSF56496">
    <property type="entry name" value="Fibrinogen C-terminal domain-like"/>
    <property type="match status" value="1"/>
</dbReference>
<protein>
    <recommendedName>
        <fullName evidence="8">Fibrinogen C-terminal domain-containing protein</fullName>
    </recommendedName>
</protein>
<dbReference type="InterPro" id="IPR014716">
    <property type="entry name" value="Fibrinogen_a/b/g_C_1"/>
</dbReference>
<keyword evidence="5" id="KW-1015">Disulfide bond</keyword>
<keyword evidence="4" id="KW-0175">Coiled coil</keyword>
<keyword evidence="6" id="KW-0325">Glycoprotein</keyword>
<sequence>MDIFPRTLVLLLCLAGSGRAVFTRNQTDRCCPDACCNGIMFGGLTGNAPEFLPKNCQDIREIGGGKNGLYTIYPTNIESCDGVRVYCDQSTDGGGWTVIQRRMNGWVDFNRGWDEYRDGFGYLTGEFWLGLDIIHHITTQSTSEMVIYMEDWLNTIARVQYWNFWVGDEASNYTLSVKNFDIGSDVPDGLRVHHGMKFSTFDRDNDRFLGNCAVDYTGAWWYNACLESNLNGQYLRGNNPAAYGQGVVWTPWTGYTYSLKTVVMMVRPVQ</sequence>
<evidence type="ECO:0000256" key="3">
    <source>
        <dbReference type="ARBA" id="ARBA00022729"/>
    </source>
</evidence>
<dbReference type="Gene3D" id="3.90.215.10">
    <property type="entry name" value="Gamma Fibrinogen, chain A, domain 1"/>
    <property type="match status" value="1"/>
</dbReference>
<dbReference type="CDD" id="cd00087">
    <property type="entry name" value="FReD"/>
    <property type="match status" value="1"/>
</dbReference>
<organism evidence="9 10">
    <name type="scientific">Patiria miniata</name>
    <name type="common">Bat star</name>
    <name type="synonym">Asterina miniata</name>
    <dbReference type="NCBI Taxonomy" id="46514"/>
    <lineage>
        <taxon>Eukaryota</taxon>
        <taxon>Metazoa</taxon>
        <taxon>Echinodermata</taxon>
        <taxon>Eleutherozoa</taxon>
        <taxon>Asterozoa</taxon>
        <taxon>Asteroidea</taxon>
        <taxon>Valvatacea</taxon>
        <taxon>Valvatida</taxon>
        <taxon>Asterinidae</taxon>
        <taxon>Patiria</taxon>
    </lineage>
</organism>
<evidence type="ECO:0000313" key="9">
    <source>
        <dbReference type="EnsemblMetazoa" id="XP_038044337.1"/>
    </source>
</evidence>
<evidence type="ECO:0000256" key="7">
    <source>
        <dbReference type="SAM" id="SignalP"/>
    </source>
</evidence>
<evidence type="ECO:0000313" key="10">
    <source>
        <dbReference type="Proteomes" id="UP000887568"/>
    </source>
</evidence>
<dbReference type="AlphaFoldDB" id="A0A913YY95"/>
<keyword evidence="10" id="KW-1185">Reference proteome</keyword>
<dbReference type="GO" id="GO:0005577">
    <property type="term" value="C:fibrinogen complex"/>
    <property type="evidence" value="ECO:0007669"/>
    <property type="project" value="TreeGrafter"/>
</dbReference>
<dbReference type="GeneID" id="119719092"/>
<comment type="subcellular location">
    <subcellularLocation>
        <location evidence="1">Secreted</location>
    </subcellularLocation>
</comment>
<dbReference type="PANTHER" id="PTHR47221">
    <property type="entry name" value="FIBRINOGEN ALPHA CHAIN"/>
    <property type="match status" value="1"/>
</dbReference>